<comment type="caution">
    <text evidence="2">The sequence shown here is derived from an EMBL/GenBank/DDBJ whole genome shotgun (WGS) entry which is preliminary data.</text>
</comment>
<gene>
    <name evidence="2" type="ORF">GL267_12855</name>
</gene>
<reference evidence="2" key="1">
    <citation type="submission" date="2019-11" db="EMBL/GenBank/DDBJ databases">
        <title>Acidithiobacillus ferrianus sp. nov.: a facultatively anaerobic and extremely acidophilic chemolithoautotroph.</title>
        <authorList>
            <person name="Norris P.R."/>
            <person name="Falagan C."/>
            <person name="Moya-Beltran A."/>
            <person name="Castro M."/>
            <person name="Quatrini R."/>
            <person name="Johnson D.B."/>
        </authorList>
    </citation>
    <scope>NUCLEOTIDE SEQUENCE [LARGE SCALE GENOMIC DNA]</scope>
    <source>
        <strain evidence="2">MG</strain>
    </source>
</reference>
<evidence type="ECO:0000256" key="1">
    <source>
        <dbReference type="SAM" id="Phobius"/>
    </source>
</evidence>
<name>A0A845UI21_9PROT</name>
<sequence length="136" mass="15427">MKRWIFWIVFFWIAINVLGMFAFLAVSEHVHVERDIAKNFELKKAGWKVPTLTGQMLPVQCGAGAGLGKKAQWVCANYYWGSAGETLARKDIWGKKIGKNPCAFFRAHLRLLELTEFDSVSDWKTFKIGLAACETV</sequence>
<feature type="transmembrane region" description="Helical" evidence="1">
    <location>
        <begin position="6"/>
        <end position="26"/>
    </location>
</feature>
<dbReference type="EMBL" id="WNJL01000037">
    <property type="protein sequence ID" value="NDU43484.1"/>
    <property type="molecule type" value="Genomic_DNA"/>
</dbReference>
<dbReference type="AlphaFoldDB" id="A0A845UI21"/>
<protein>
    <submittedName>
        <fullName evidence="2">Uncharacterized protein</fullName>
    </submittedName>
</protein>
<organism evidence="2">
    <name type="scientific">Acidithiobacillus ferrianus</name>
    <dbReference type="NCBI Taxonomy" id="2678518"/>
    <lineage>
        <taxon>Bacteria</taxon>
        <taxon>Pseudomonadati</taxon>
        <taxon>Pseudomonadota</taxon>
        <taxon>Acidithiobacillia</taxon>
        <taxon>Acidithiobacillales</taxon>
        <taxon>Acidithiobacillaceae</taxon>
        <taxon>Acidithiobacillus</taxon>
    </lineage>
</organism>
<accession>A0A845UI21</accession>
<keyword evidence="1" id="KW-0812">Transmembrane</keyword>
<proteinExistence type="predicted"/>
<keyword evidence="1" id="KW-0472">Membrane</keyword>
<dbReference type="RefSeq" id="WP_163098671.1">
    <property type="nucleotide sequence ID" value="NZ_CP127523.1"/>
</dbReference>
<evidence type="ECO:0000313" key="2">
    <source>
        <dbReference type="EMBL" id="NDU43484.1"/>
    </source>
</evidence>
<keyword evidence="1" id="KW-1133">Transmembrane helix</keyword>